<name>A0A4P9ZIL9_9ASCO</name>
<feature type="region of interest" description="Disordered" evidence="1">
    <location>
        <begin position="256"/>
        <end position="278"/>
    </location>
</feature>
<dbReference type="Pfam" id="PF12756">
    <property type="entry name" value="zf-C2H2_2"/>
    <property type="match status" value="1"/>
</dbReference>
<reference evidence="4" key="1">
    <citation type="journal article" date="2018" name="Nat. Microbiol.">
        <title>Leveraging single-cell genomics to expand the fungal tree of life.</title>
        <authorList>
            <person name="Ahrendt S.R."/>
            <person name="Quandt C.A."/>
            <person name="Ciobanu D."/>
            <person name="Clum A."/>
            <person name="Salamov A."/>
            <person name="Andreopoulos B."/>
            <person name="Cheng J.F."/>
            <person name="Woyke T."/>
            <person name="Pelin A."/>
            <person name="Henrissat B."/>
            <person name="Reynolds N.K."/>
            <person name="Benny G.L."/>
            <person name="Smith M.E."/>
            <person name="James T.Y."/>
            <person name="Grigoriev I.V."/>
        </authorList>
    </citation>
    <scope>NUCLEOTIDE SEQUENCE [LARGE SCALE GENOMIC DNA]</scope>
    <source>
        <strain evidence="4">Baker2002</strain>
    </source>
</reference>
<dbReference type="EMBL" id="ML004428">
    <property type="protein sequence ID" value="RKP33044.1"/>
    <property type="molecule type" value="Genomic_DNA"/>
</dbReference>
<dbReference type="AlphaFoldDB" id="A0A4P9ZIL9"/>
<dbReference type="OrthoDB" id="19329at2759"/>
<sequence length="383" mass="44286">MYTCVTCGLQFEDSDGQKNHMRSEWHRYNLKRRVAQLPSIDEDTFVGKIAAWTINNNSNTDLSAPGQKTKRELRRETKAALEARKRELLAARDALKRKLSSQKEQIGESLPKETQPERKEDRYESSRSEVNEESLITENLANKVNIPVTTCLFCPIKANMNFNTPEENVSHMFKHHGLYIPERKYIVDLAGLLTYLGEKIGLGNCCLCCSYQGKSLEAVRGHMLKKRHMRIPYENELEKLEISDFYDFTSTYETQVTSQDDEWEDVSENEEDDADEDEKYISTQESGHYFQSETSLHIASGAVIGHRLLAKYYRQYVKPERILTEGQGTVTAAETRHFITAKETSLSQSKRVWLQVKKAEDQNDRRAAKFINNQQHFRDPLLQ</sequence>
<keyword evidence="4" id="KW-1185">Reference proteome</keyword>
<evidence type="ECO:0000259" key="2">
    <source>
        <dbReference type="PROSITE" id="PS00028"/>
    </source>
</evidence>
<proteinExistence type="predicted"/>
<dbReference type="InterPro" id="IPR040025">
    <property type="entry name" value="Znf622/Rei1/Reh1"/>
</dbReference>
<organism evidence="3 4">
    <name type="scientific">Metschnikowia bicuspidata</name>
    <dbReference type="NCBI Taxonomy" id="27322"/>
    <lineage>
        <taxon>Eukaryota</taxon>
        <taxon>Fungi</taxon>
        <taxon>Dikarya</taxon>
        <taxon>Ascomycota</taxon>
        <taxon>Saccharomycotina</taxon>
        <taxon>Pichiomycetes</taxon>
        <taxon>Metschnikowiaceae</taxon>
        <taxon>Metschnikowia</taxon>
    </lineage>
</organism>
<dbReference type="SUPFAM" id="SSF57667">
    <property type="entry name" value="beta-beta-alpha zinc fingers"/>
    <property type="match status" value="1"/>
</dbReference>
<accession>A0A4P9ZIL9</accession>
<dbReference type="PANTHER" id="PTHR13182">
    <property type="entry name" value="ZINC FINGER PROTEIN 622"/>
    <property type="match status" value="1"/>
</dbReference>
<feature type="region of interest" description="Disordered" evidence="1">
    <location>
        <begin position="99"/>
        <end position="131"/>
    </location>
</feature>
<dbReference type="InterPro" id="IPR036236">
    <property type="entry name" value="Znf_C2H2_sf"/>
</dbReference>
<feature type="compositionally biased region" description="Basic and acidic residues" evidence="1">
    <location>
        <begin position="110"/>
        <end position="130"/>
    </location>
</feature>
<dbReference type="PANTHER" id="PTHR13182:SF21">
    <property type="entry name" value="CYTOPLASMIC 60S SUBUNIT BIOGENESIS FACTOR REI1"/>
    <property type="match status" value="1"/>
</dbReference>
<feature type="compositionally biased region" description="Acidic residues" evidence="1">
    <location>
        <begin position="259"/>
        <end position="278"/>
    </location>
</feature>
<evidence type="ECO:0000256" key="1">
    <source>
        <dbReference type="SAM" id="MobiDB-lite"/>
    </source>
</evidence>
<dbReference type="InterPro" id="IPR041661">
    <property type="entry name" value="ZN622/Rei1/Reh1_Znf-C2H2"/>
</dbReference>
<dbReference type="GO" id="GO:0042273">
    <property type="term" value="P:ribosomal large subunit biogenesis"/>
    <property type="evidence" value="ECO:0007669"/>
    <property type="project" value="TreeGrafter"/>
</dbReference>
<dbReference type="Proteomes" id="UP000268321">
    <property type="component" value="Unassembled WGS sequence"/>
</dbReference>
<dbReference type="PROSITE" id="PS00028">
    <property type="entry name" value="ZINC_FINGER_C2H2_1"/>
    <property type="match status" value="1"/>
</dbReference>
<protein>
    <recommendedName>
        <fullName evidence="2">C2H2-type domain-containing protein</fullName>
    </recommendedName>
</protein>
<gene>
    <name evidence="3" type="ORF">METBISCDRAFT_11066</name>
</gene>
<dbReference type="GO" id="GO:0030687">
    <property type="term" value="C:preribosome, large subunit precursor"/>
    <property type="evidence" value="ECO:0007669"/>
    <property type="project" value="TreeGrafter"/>
</dbReference>
<evidence type="ECO:0000313" key="4">
    <source>
        <dbReference type="Proteomes" id="UP000268321"/>
    </source>
</evidence>
<evidence type="ECO:0000313" key="3">
    <source>
        <dbReference type="EMBL" id="RKP33044.1"/>
    </source>
</evidence>
<feature type="domain" description="C2H2-type" evidence="2">
    <location>
        <begin position="4"/>
        <end position="26"/>
    </location>
</feature>
<dbReference type="InterPro" id="IPR013087">
    <property type="entry name" value="Znf_C2H2_type"/>
</dbReference>